<dbReference type="Proteomes" id="UP000674234">
    <property type="component" value="Unassembled WGS sequence"/>
</dbReference>
<reference evidence="2" key="1">
    <citation type="submission" date="2021-02" db="EMBL/GenBank/DDBJ databases">
        <title>Draft genome sequence of Microbispora sp. RL4-1S isolated from rice leaves in Thailand.</title>
        <authorList>
            <person name="Muangham S."/>
            <person name="Duangmal K."/>
        </authorList>
    </citation>
    <scope>NUCLEOTIDE SEQUENCE</scope>
    <source>
        <strain evidence="2">RL4-1S</strain>
    </source>
</reference>
<organism evidence="2 3">
    <name type="scientific">Microbispora oryzae</name>
    <dbReference type="NCBI Taxonomy" id="2806554"/>
    <lineage>
        <taxon>Bacteria</taxon>
        <taxon>Bacillati</taxon>
        <taxon>Actinomycetota</taxon>
        <taxon>Actinomycetes</taxon>
        <taxon>Streptosporangiales</taxon>
        <taxon>Streptosporangiaceae</taxon>
        <taxon>Microbispora</taxon>
    </lineage>
</organism>
<protein>
    <submittedName>
        <fullName evidence="2">Uncharacterized protein</fullName>
    </submittedName>
</protein>
<accession>A0A940WFB8</accession>
<evidence type="ECO:0000256" key="1">
    <source>
        <dbReference type="SAM" id="MobiDB-lite"/>
    </source>
</evidence>
<dbReference type="RefSeq" id="WP_210155751.1">
    <property type="nucleotide sequence ID" value="NZ_JAFCNB010000005.1"/>
</dbReference>
<feature type="region of interest" description="Disordered" evidence="1">
    <location>
        <begin position="68"/>
        <end position="97"/>
    </location>
</feature>
<evidence type="ECO:0000313" key="2">
    <source>
        <dbReference type="EMBL" id="MBP2704446.1"/>
    </source>
</evidence>
<proteinExistence type="predicted"/>
<evidence type="ECO:0000313" key="3">
    <source>
        <dbReference type="Proteomes" id="UP000674234"/>
    </source>
</evidence>
<dbReference type="AlphaFoldDB" id="A0A940WFB8"/>
<comment type="caution">
    <text evidence="2">The sequence shown here is derived from an EMBL/GenBank/DDBJ whole genome shotgun (WGS) entry which is preliminary data.</text>
</comment>
<name>A0A940WFB8_9ACTN</name>
<dbReference type="EMBL" id="JAFCNB010000005">
    <property type="protein sequence ID" value="MBP2704446.1"/>
    <property type="molecule type" value="Genomic_DNA"/>
</dbReference>
<sequence>MGVTHTHRELRELRERARTLIREHLAAHPTTSFTAFELGRVLALGTTSARRSLAHLEAEKLVDVIRQPDPTNGYRVSTRYRFTGQDQGPRLPPGHHS</sequence>
<gene>
    <name evidence="2" type="ORF">JOL79_11535</name>
</gene>
<keyword evidence="3" id="KW-1185">Reference proteome</keyword>